<sequence>MQVEKAIESASCQRWEQHIVTDLVKLIRKHGLVVHENRKSGDLAILLGGNSPILTSLVEDVEGLCHKYPEQFVIAHRGCSEQLARALGWQDRFPTLSFAISSPHRPSKTDIRVAWALRELGGIAEFSWLCQHQKNREKEFRRYLLNRPHWFQRCDKMVSFTPTMQPVLAFLRASTLASFPCPMFAIASLDSSTAPSLKDLTIGWFLKEKNKVNEDTFKATLRRHSYEECKLKYLRQRPAATRQCVKWRTFQGISIYFHRRQGRAIQSGNPNRWEEHIVEELVKLIYGHGLEVQSSTGVTDLAILLPVNAPGSDALAFDVEGLCAKYPGYFEICHPTDCTERKRLFCWQDHFPSQSFATEDLYIGNLLKEVKGGVFESEALLAKLAEEGMKSKKSYFSQKPLLFTQVSGNVFLTKGPRLLISMADGLEDFIPLLKASSKARAIPPSLPSSGDVVALAEDAAKPAASGSSDLGAEEAHQAMSSLKLDTEGPPAECEASAAAATASPAPSGLPDTVMQGAKSPRWEEHIVAHLVKIIHEHGLVVKASRSVVATNLGILLPDNVQLTSTSLAVAIEQLCEKYPEHFAISHPESPQERRRLLCWQEHFPSLSFAVATKAPTTEDMHIGWALRDLSGESTTAGLYAELCQRVSGWDSRKQFFQIFLQRPDLFQFQPGQPHDRVSFAPQPAVLAFLGRSMLERFPSPMFAIASLDSSTAPSKRAFCIGSALQEKAMGSIDLKIRLQARGVPTTFLEAPLLYTKLDETYMLTAGPGILISTADGLEDFISVLEASARLTSVPPMVPPVEDGDPESNPPMHSPSKSHAEEEEECKVVADSVSEAPEAPEALPSSEGREGAATSVSSPHLPLDTLIYGMKRPASFNAPVQKCICDLSLLSKLPGKVLQQVTAPVLAEMLHKSCAQRLILQAGRPLQVALRKGYLNSASLPEVTLTPPDLVEMLKQLDVNVPTGSTMVQIPNSWHRLSCSYRGGELDVLVLHLTRILPGIALPVAQQAKTGSSLFLGPACSGKSTVLRDVAVGLSKTEQVVYINFWNELGAGLLGLARVVTPGDKEECLEFLDRVIMQHSPEVIVAEFLDASAALWAARRCTESAVRLVASLRGSMQTLLEEALVGMNRAAMPGCVYFPFNHLILLRRELDYWNVDQQVGATVCRMARGRCPACPHQSQVQHQPLQVKLKPLQLEV</sequence>
<evidence type="ECO:0000313" key="3">
    <source>
        <dbReference type="Proteomes" id="UP001642464"/>
    </source>
</evidence>
<dbReference type="Proteomes" id="UP001642464">
    <property type="component" value="Unassembled WGS sequence"/>
</dbReference>
<reference evidence="2 3" key="1">
    <citation type="submission" date="2024-02" db="EMBL/GenBank/DDBJ databases">
        <authorList>
            <person name="Chen Y."/>
            <person name="Shah S."/>
            <person name="Dougan E. K."/>
            <person name="Thang M."/>
            <person name="Chan C."/>
        </authorList>
    </citation>
    <scope>NUCLEOTIDE SEQUENCE [LARGE SCALE GENOMIC DNA]</scope>
</reference>
<evidence type="ECO:0000256" key="1">
    <source>
        <dbReference type="SAM" id="MobiDB-lite"/>
    </source>
</evidence>
<accession>A0ABP0KGH6</accession>
<comment type="caution">
    <text evidence="2">The sequence shown here is derived from an EMBL/GenBank/DDBJ whole genome shotgun (WGS) entry which is preliminary data.</text>
</comment>
<protein>
    <submittedName>
        <fullName evidence="2">PNPLA domain-containing protein</fullName>
    </submittedName>
</protein>
<proteinExistence type="predicted"/>
<name>A0ABP0KGH6_9DINO</name>
<feature type="region of interest" description="Disordered" evidence="1">
    <location>
        <begin position="793"/>
        <end position="856"/>
    </location>
</feature>
<keyword evidence="3" id="KW-1185">Reference proteome</keyword>
<dbReference type="EMBL" id="CAXAMM010011348">
    <property type="protein sequence ID" value="CAK9025916.1"/>
    <property type="molecule type" value="Genomic_DNA"/>
</dbReference>
<feature type="region of interest" description="Disordered" evidence="1">
    <location>
        <begin position="464"/>
        <end position="515"/>
    </location>
</feature>
<feature type="compositionally biased region" description="Low complexity" evidence="1">
    <location>
        <begin position="487"/>
        <end position="506"/>
    </location>
</feature>
<gene>
    <name evidence="2" type="ORF">SCF082_LOCUS17275</name>
</gene>
<evidence type="ECO:0000313" key="2">
    <source>
        <dbReference type="EMBL" id="CAK9025916.1"/>
    </source>
</evidence>
<organism evidence="2 3">
    <name type="scientific">Durusdinium trenchii</name>
    <dbReference type="NCBI Taxonomy" id="1381693"/>
    <lineage>
        <taxon>Eukaryota</taxon>
        <taxon>Sar</taxon>
        <taxon>Alveolata</taxon>
        <taxon>Dinophyceae</taxon>
        <taxon>Suessiales</taxon>
        <taxon>Symbiodiniaceae</taxon>
        <taxon>Durusdinium</taxon>
    </lineage>
</organism>